<dbReference type="CDD" id="cd03135">
    <property type="entry name" value="GATase1_DJ-1"/>
    <property type="match status" value="1"/>
</dbReference>
<dbReference type="SUPFAM" id="SSF52317">
    <property type="entry name" value="Class I glutamine amidotransferase-like"/>
    <property type="match status" value="1"/>
</dbReference>
<feature type="domain" description="DJ-1/PfpI" evidence="1">
    <location>
        <begin position="3"/>
        <end position="164"/>
    </location>
</feature>
<evidence type="ECO:0000313" key="3">
    <source>
        <dbReference type="Proteomes" id="UP000266172"/>
    </source>
</evidence>
<reference evidence="2 3" key="1">
    <citation type="submission" date="2018-08" db="EMBL/GenBank/DDBJ databases">
        <title>A genome reference for cultivated species of the human gut microbiota.</title>
        <authorList>
            <person name="Zou Y."/>
            <person name="Xue W."/>
            <person name="Luo G."/>
        </authorList>
    </citation>
    <scope>NUCLEOTIDE SEQUENCE [LARGE SCALE GENOMIC DNA]</scope>
    <source>
        <strain evidence="2 3">AF22-12AC</strain>
    </source>
</reference>
<sequence length="185" mass="19348">MSKIGIFMADGCEEIEGLTVVDIVRRAKMDITMISVNGKREVTSSHGVTFLADAVAEEVDYGALDGIVLPGGMPGTLHLLDHAAVNEVIKKFAGEGKLVAAICAAPSVLGAAGILEGRRATCHPGFEEKLTGAATSEDAVVVDGNIITSRGMGTAIPFALEIVRYFADDAAVEHIKDGLVYHVVQ</sequence>
<dbReference type="Gene3D" id="3.40.50.880">
    <property type="match status" value="1"/>
</dbReference>
<dbReference type="EMBL" id="QRVL01000005">
    <property type="protein sequence ID" value="RGS40771.1"/>
    <property type="molecule type" value="Genomic_DNA"/>
</dbReference>
<dbReference type="Proteomes" id="UP000266172">
    <property type="component" value="Unassembled WGS sequence"/>
</dbReference>
<organism evidence="2 3">
    <name type="scientific">Roseburia hominis</name>
    <dbReference type="NCBI Taxonomy" id="301301"/>
    <lineage>
        <taxon>Bacteria</taxon>
        <taxon>Bacillati</taxon>
        <taxon>Bacillota</taxon>
        <taxon>Clostridia</taxon>
        <taxon>Lachnospirales</taxon>
        <taxon>Lachnospiraceae</taxon>
        <taxon>Roseburia</taxon>
    </lineage>
</organism>
<comment type="caution">
    <text evidence="2">The sequence shown here is derived from an EMBL/GenBank/DDBJ whole genome shotgun (WGS) entry which is preliminary data.</text>
</comment>
<dbReference type="InterPro" id="IPR029062">
    <property type="entry name" value="Class_I_gatase-like"/>
</dbReference>
<dbReference type="AlphaFoldDB" id="A0A174HP79"/>
<dbReference type="PANTHER" id="PTHR48094">
    <property type="entry name" value="PROTEIN/NUCLEIC ACID DEGLYCASE DJ-1-RELATED"/>
    <property type="match status" value="1"/>
</dbReference>
<gene>
    <name evidence="2" type="ORF">DWX93_08295</name>
</gene>
<proteinExistence type="predicted"/>
<dbReference type="RefSeq" id="WP_055232230.1">
    <property type="nucleotide sequence ID" value="NZ_CAUBGO010000002.1"/>
</dbReference>
<dbReference type="InterPro" id="IPR002818">
    <property type="entry name" value="DJ-1/PfpI"/>
</dbReference>
<evidence type="ECO:0000259" key="1">
    <source>
        <dbReference type="Pfam" id="PF01965"/>
    </source>
</evidence>
<protein>
    <submittedName>
        <fullName evidence="2">DJ-1 family protein</fullName>
    </submittedName>
</protein>
<evidence type="ECO:0000313" key="2">
    <source>
        <dbReference type="EMBL" id="RGS40771.1"/>
    </source>
</evidence>
<accession>A0A174HP79</accession>
<dbReference type="InterPro" id="IPR050325">
    <property type="entry name" value="Prot/Nucl_acid_deglycase"/>
</dbReference>
<dbReference type="InterPro" id="IPR006287">
    <property type="entry name" value="DJ-1"/>
</dbReference>
<dbReference type="NCBIfam" id="TIGR01383">
    <property type="entry name" value="not_thiJ"/>
    <property type="match status" value="1"/>
</dbReference>
<name>A0A174HP79_9FIRM</name>
<dbReference type="PANTHER" id="PTHR48094:SF12">
    <property type="entry name" value="PARKINSON DISEASE PROTEIN 7 HOMOLOG"/>
    <property type="match status" value="1"/>
</dbReference>
<dbReference type="Pfam" id="PF01965">
    <property type="entry name" value="DJ-1_PfpI"/>
    <property type="match status" value="1"/>
</dbReference>
<dbReference type="GO" id="GO:0005737">
    <property type="term" value="C:cytoplasm"/>
    <property type="evidence" value="ECO:0007669"/>
    <property type="project" value="TreeGrafter"/>
</dbReference>